<feature type="transmembrane region" description="Helical" evidence="1">
    <location>
        <begin position="6"/>
        <end position="23"/>
    </location>
</feature>
<evidence type="ECO:0000313" key="2">
    <source>
        <dbReference type="EMBL" id="PWA79007.1"/>
    </source>
</evidence>
<accession>A0A2U1NZW4</accession>
<dbReference type="EMBL" id="PKPP01001912">
    <property type="protein sequence ID" value="PWA79007.1"/>
    <property type="molecule type" value="Genomic_DNA"/>
</dbReference>
<comment type="caution">
    <text evidence="2">The sequence shown here is derived from an EMBL/GenBank/DDBJ whole genome shotgun (WGS) entry which is preliminary data.</text>
</comment>
<dbReference type="AlphaFoldDB" id="A0A2U1NZW4"/>
<keyword evidence="1" id="KW-0812">Transmembrane</keyword>
<keyword evidence="1" id="KW-1133">Transmembrane helix</keyword>
<organism evidence="2 3">
    <name type="scientific">Artemisia annua</name>
    <name type="common">Sweet wormwood</name>
    <dbReference type="NCBI Taxonomy" id="35608"/>
    <lineage>
        <taxon>Eukaryota</taxon>
        <taxon>Viridiplantae</taxon>
        <taxon>Streptophyta</taxon>
        <taxon>Embryophyta</taxon>
        <taxon>Tracheophyta</taxon>
        <taxon>Spermatophyta</taxon>
        <taxon>Magnoliopsida</taxon>
        <taxon>eudicotyledons</taxon>
        <taxon>Gunneridae</taxon>
        <taxon>Pentapetalae</taxon>
        <taxon>asterids</taxon>
        <taxon>campanulids</taxon>
        <taxon>Asterales</taxon>
        <taxon>Asteraceae</taxon>
        <taxon>Asteroideae</taxon>
        <taxon>Anthemideae</taxon>
        <taxon>Artemisiinae</taxon>
        <taxon>Artemisia</taxon>
    </lineage>
</organism>
<keyword evidence="3" id="KW-1185">Reference proteome</keyword>
<proteinExistence type="predicted"/>
<name>A0A2U1NZW4_ARTAN</name>
<keyword evidence="1" id="KW-0472">Membrane</keyword>
<dbReference type="Proteomes" id="UP000245207">
    <property type="component" value="Unassembled WGS sequence"/>
</dbReference>
<evidence type="ECO:0000256" key="1">
    <source>
        <dbReference type="SAM" id="Phobius"/>
    </source>
</evidence>
<evidence type="ECO:0000313" key="3">
    <source>
        <dbReference type="Proteomes" id="UP000245207"/>
    </source>
</evidence>
<reference evidence="2 3" key="1">
    <citation type="journal article" date="2018" name="Mol. Plant">
        <title>The genome of Artemisia annua provides insight into the evolution of Asteraceae family and artemisinin biosynthesis.</title>
        <authorList>
            <person name="Shen Q."/>
            <person name="Zhang L."/>
            <person name="Liao Z."/>
            <person name="Wang S."/>
            <person name="Yan T."/>
            <person name="Shi P."/>
            <person name="Liu M."/>
            <person name="Fu X."/>
            <person name="Pan Q."/>
            <person name="Wang Y."/>
            <person name="Lv Z."/>
            <person name="Lu X."/>
            <person name="Zhang F."/>
            <person name="Jiang W."/>
            <person name="Ma Y."/>
            <person name="Chen M."/>
            <person name="Hao X."/>
            <person name="Li L."/>
            <person name="Tang Y."/>
            <person name="Lv G."/>
            <person name="Zhou Y."/>
            <person name="Sun X."/>
            <person name="Brodelius P.E."/>
            <person name="Rose J.K.C."/>
            <person name="Tang K."/>
        </authorList>
    </citation>
    <scope>NUCLEOTIDE SEQUENCE [LARGE SCALE GENOMIC DNA]</scope>
    <source>
        <strain evidence="3">cv. Huhao1</strain>
        <tissue evidence="2">Leaf</tissue>
    </source>
</reference>
<sequence length="105" mass="11944">MTTSTIYRAFFLFLMVIGAKLIVSKKECTETNLLLGCTKDDCMDKCRWLYGSSLSFKKQNTRRSRGIVLPDVGNPDFGGSFTSSTWGECKNFFRCRCHFKCPSDV</sequence>
<protein>
    <submittedName>
        <fullName evidence="2">Uncharacterized protein</fullName>
    </submittedName>
</protein>
<gene>
    <name evidence="2" type="ORF">CTI12_AA166480</name>
</gene>